<name>A0A1A3NSY3_MYCAS</name>
<organism evidence="2 3">
    <name type="scientific">Mycobacterium asiaticum</name>
    <dbReference type="NCBI Taxonomy" id="1790"/>
    <lineage>
        <taxon>Bacteria</taxon>
        <taxon>Bacillati</taxon>
        <taxon>Actinomycetota</taxon>
        <taxon>Actinomycetes</taxon>
        <taxon>Mycobacteriales</taxon>
        <taxon>Mycobacteriaceae</taxon>
        <taxon>Mycobacterium</taxon>
    </lineage>
</organism>
<evidence type="ECO:0000313" key="2">
    <source>
        <dbReference type="EMBL" id="OBK25051.1"/>
    </source>
</evidence>
<dbReference type="Proteomes" id="UP000093928">
    <property type="component" value="Unassembled WGS sequence"/>
</dbReference>
<comment type="caution">
    <text evidence="2">The sequence shown here is derived from an EMBL/GenBank/DDBJ whole genome shotgun (WGS) entry which is preliminary data.</text>
</comment>
<proteinExistence type="predicted"/>
<sequence length="217" mass="23498">MNVVVIGAGAPPELGLGACTVLANAAGTRFDNDTETWTVTAGDGRSVTAPVVVDVRPSDSPVIAGHGFPNYFRVPGPDTRRQARYVARCLRMIELSGAARVEARGRIVVRRWRPQPVAARFYLTGSQPDPELYDGPAIVRIGGDEIARRVRLTGHLDAIDGRYHWQGTVFGELPDTARMRSTTVTVTIEERTADARIVERTPWGTHMIAGVGAPPFA</sequence>
<reference evidence="2 3" key="1">
    <citation type="submission" date="2016-06" db="EMBL/GenBank/DDBJ databases">
        <authorList>
            <person name="Kjaerup R.B."/>
            <person name="Dalgaard T.S."/>
            <person name="Juul-Madsen H.R."/>
        </authorList>
    </citation>
    <scope>NUCLEOTIDE SEQUENCE [LARGE SCALE GENOMIC DNA]</scope>
    <source>
        <strain evidence="2 3">1165133.8</strain>
    </source>
</reference>
<dbReference type="AlphaFoldDB" id="A0A1A3NSY3"/>
<dbReference type="RefSeq" id="WP_065144943.1">
    <property type="nucleotide sequence ID" value="NZ_LZLS01000146.1"/>
</dbReference>
<evidence type="ECO:0000259" key="1">
    <source>
        <dbReference type="Pfam" id="PF16170"/>
    </source>
</evidence>
<dbReference type="EMBL" id="LZLS01000146">
    <property type="protein sequence ID" value="OBK25051.1"/>
    <property type="molecule type" value="Genomic_DNA"/>
</dbReference>
<feature type="domain" description="DUF4873" evidence="1">
    <location>
        <begin position="132"/>
        <end position="217"/>
    </location>
</feature>
<accession>A0A1A3NSY3</accession>
<gene>
    <name evidence="2" type="ORF">A5634_02150</name>
</gene>
<dbReference type="InterPro" id="IPR032371">
    <property type="entry name" value="DUF4873"/>
</dbReference>
<dbReference type="Pfam" id="PF16170">
    <property type="entry name" value="DUF4873"/>
    <property type="match status" value="1"/>
</dbReference>
<dbReference type="Gene3D" id="3.50.50.60">
    <property type="entry name" value="FAD/NAD(P)-binding domain"/>
    <property type="match status" value="1"/>
</dbReference>
<evidence type="ECO:0000313" key="3">
    <source>
        <dbReference type="Proteomes" id="UP000093928"/>
    </source>
</evidence>
<dbReference type="InterPro" id="IPR036188">
    <property type="entry name" value="FAD/NAD-bd_sf"/>
</dbReference>
<protein>
    <recommendedName>
        <fullName evidence="1">DUF4873 domain-containing protein</fullName>
    </recommendedName>
</protein>
<dbReference type="OrthoDB" id="3683556at2"/>